<dbReference type="AlphaFoldDB" id="A0ABC9EWQ2"/>
<dbReference type="InterPro" id="IPR043504">
    <property type="entry name" value="Peptidase_S1_PA_chymotrypsin"/>
</dbReference>
<gene>
    <name evidence="1" type="ORF">URODEC1_LOCUS99318</name>
</gene>
<reference evidence="2" key="1">
    <citation type="submission" date="2024-06" db="EMBL/GenBank/DDBJ databases">
        <authorList>
            <person name="Ryan C."/>
        </authorList>
    </citation>
    <scope>NUCLEOTIDE SEQUENCE [LARGE SCALE GENOMIC DNA]</scope>
</reference>
<dbReference type="EMBL" id="OZ075115">
    <property type="protein sequence ID" value="CAL5064158.1"/>
    <property type="molecule type" value="Genomic_DNA"/>
</dbReference>
<name>A0ABC9EWQ2_9POAL</name>
<evidence type="ECO:0000313" key="1">
    <source>
        <dbReference type="EMBL" id="CAL5064158.1"/>
    </source>
</evidence>
<proteinExistence type="predicted"/>
<keyword evidence="2" id="KW-1185">Reference proteome</keyword>
<dbReference type="Gene3D" id="2.40.10.10">
    <property type="entry name" value="Trypsin-like serine proteases"/>
    <property type="match status" value="2"/>
</dbReference>
<accession>A0ABC9EWQ2</accession>
<reference evidence="1 2" key="2">
    <citation type="submission" date="2024-10" db="EMBL/GenBank/DDBJ databases">
        <authorList>
            <person name="Ryan C."/>
        </authorList>
    </citation>
    <scope>NUCLEOTIDE SEQUENCE [LARGE SCALE GENOMIC DNA]</scope>
</reference>
<dbReference type="SUPFAM" id="SSF50494">
    <property type="entry name" value="Trypsin-like serine proteases"/>
    <property type="match status" value="2"/>
</dbReference>
<dbReference type="InterPro" id="IPR009003">
    <property type="entry name" value="Peptidase_S1_PA"/>
</dbReference>
<evidence type="ECO:0000313" key="2">
    <source>
        <dbReference type="Proteomes" id="UP001497457"/>
    </source>
</evidence>
<dbReference type="PANTHER" id="PTHR18868">
    <property type="entry name" value="OS07G0665300 PROTEIN-RELATED"/>
    <property type="match status" value="1"/>
</dbReference>
<dbReference type="Proteomes" id="UP001497457">
    <property type="component" value="Chromosome 5rd"/>
</dbReference>
<dbReference type="PANTHER" id="PTHR18868:SF45">
    <property type="entry name" value="OS03G0109900 PROTEIN"/>
    <property type="match status" value="1"/>
</dbReference>
<protein>
    <submittedName>
        <fullName evidence="1">Uncharacterized protein</fullName>
    </submittedName>
</protein>
<organism evidence="1 2">
    <name type="scientific">Urochloa decumbens</name>
    <dbReference type="NCBI Taxonomy" id="240449"/>
    <lineage>
        <taxon>Eukaryota</taxon>
        <taxon>Viridiplantae</taxon>
        <taxon>Streptophyta</taxon>
        <taxon>Embryophyta</taxon>
        <taxon>Tracheophyta</taxon>
        <taxon>Spermatophyta</taxon>
        <taxon>Magnoliopsida</taxon>
        <taxon>Liliopsida</taxon>
        <taxon>Poales</taxon>
        <taxon>Poaceae</taxon>
        <taxon>PACMAD clade</taxon>
        <taxon>Panicoideae</taxon>
        <taxon>Panicodae</taxon>
        <taxon>Paniceae</taxon>
        <taxon>Melinidinae</taxon>
        <taxon>Urochloa</taxon>
    </lineage>
</organism>
<sequence length="595" mass="66097">MQKAKRGGDDLTRRFRKNRRACKNESSVSGRLVVDSNRDFWSGLSDGLKSYLSKSVVSITLCDGDAILFSCSGIAIERRGCHLSRFLTSASLVRALNATNKDHDDLKIEVRHEGSEVHIGVMGEFDLGHNFSVVNVHALLDVQVGPFQSALEILPHGETLVAVGRGVSGEIVAKSVELDDSRLSEDDGDLDCNISEAWEGGHVLSMDGKVGGMYRFLTRRRAVFLPWGTILKHLEQKKTGLAQSRTLKVNRFGPIVEKSNSHPEEDGDFLNQEQLDLDFRGYPKLPPSMLEAGMILLDTFEDTFGDIRGDTSGEIHGEGVWKKFGTRASNINSNVVALASFNGERRFFACTGFIIEWNGSKIILTSASLVRNSGDEHKIVENLTIDVLLHNQCTEGTLQHYNLHYNVALVSVKEVPDLRPSNTLLRWKRPFKVAAVGRCFLTGALMATSGDLVPWTGTLDCHFLARSTCKISKAGIGGPLVTLDGDVIGMNFYDKRIGTPFLFWVDICKILASFETKSKSGEVGNDSDPCGAPFWKMNKDRNTKLNSWPVPMPRWCHRGTVDEDKSDDDNELGFEPKSGRQRRYSYFKGKKIELF</sequence>
<dbReference type="Pfam" id="PF13365">
    <property type="entry name" value="Trypsin_2"/>
    <property type="match status" value="1"/>
</dbReference>